<dbReference type="EMBL" id="BMAO01036125">
    <property type="protein sequence ID" value="GFR08141.1"/>
    <property type="molecule type" value="Genomic_DNA"/>
</dbReference>
<comment type="caution">
    <text evidence="1">The sequence shown here is derived from an EMBL/GenBank/DDBJ whole genome shotgun (WGS) entry which is preliminary data.</text>
</comment>
<accession>A0A8X6LER9</accession>
<reference evidence="1" key="1">
    <citation type="submission" date="2020-07" db="EMBL/GenBank/DDBJ databases">
        <title>Multicomponent nature underlies the extraordinary mechanical properties of spider dragline silk.</title>
        <authorList>
            <person name="Kono N."/>
            <person name="Nakamura H."/>
            <person name="Mori M."/>
            <person name="Yoshida Y."/>
            <person name="Ohtoshi R."/>
            <person name="Malay A.D."/>
            <person name="Moran D.A.P."/>
            <person name="Tomita M."/>
            <person name="Numata K."/>
            <person name="Arakawa K."/>
        </authorList>
    </citation>
    <scope>NUCLEOTIDE SEQUENCE</scope>
</reference>
<dbReference type="AlphaFoldDB" id="A0A8X6LER9"/>
<sequence length="76" mass="8606">MNPIKIYVVEVTEALLKSEDSAHLIQKIEKGMDNEGSDQEEAPKQLVPIRLEIFAKLNVDRVGPLPARNKYIKSDM</sequence>
<gene>
    <name evidence="1" type="ORF">TNCT_297431</name>
</gene>
<dbReference type="OrthoDB" id="10490430at2759"/>
<keyword evidence="2" id="KW-1185">Reference proteome</keyword>
<dbReference type="Proteomes" id="UP000887116">
    <property type="component" value="Unassembled WGS sequence"/>
</dbReference>
<name>A0A8X6LER9_TRICU</name>
<organism evidence="1 2">
    <name type="scientific">Trichonephila clavata</name>
    <name type="common">Joro spider</name>
    <name type="synonym">Nephila clavata</name>
    <dbReference type="NCBI Taxonomy" id="2740835"/>
    <lineage>
        <taxon>Eukaryota</taxon>
        <taxon>Metazoa</taxon>
        <taxon>Ecdysozoa</taxon>
        <taxon>Arthropoda</taxon>
        <taxon>Chelicerata</taxon>
        <taxon>Arachnida</taxon>
        <taxon>Araneae</taxon>
        <taxon>Araneomorphae</taxon>
        <taxon>Entelegynae</taxon>
        <taxon>Araneoidea</taxon>
        <taxon>Nephilidae</taxon>
        <taxon>Trichonephila</taxon>
    </lineage>
</organism>
<evidence type="ECO:0000313" key="2">
    <source>
        <dbReference type="Proteomes" id="UP000887116"/>
    </source>
</evidence>
<evidence type="ECO:0000313" key="1">
    <source>
        <dbReference type="EMBL" id="GFR08141.1"/>
    </source>
</evidence>
<protein>
    <submittedName>
        <fullName evidence="1">Uncharacterized protein</fullName>
    </submittedName>
</protein>
<proteinExistence type="predicted"/>